<name>A0A183TD48_SCHSO</name>
<dbReference type="PROSITE" id="PS50157">
    <property type="entry name" value="ZINC_FINGER_C2H2_2"/>
    <property type="match status" value="2"/>
</dbReference>
<protein>
    <submittedName>
        <fullName evidence="6">C2H2-type domain-containing protein</fullName>
    </submittedName>
</protein>
<dbReference type="STRING" id="70667.A0A183TD48"/>
<dbReference type="GO" id="GO:0008270">
    <property type="term" value="F:zinc ion binding"/>
    <property type="evidence" value="ECO:0007669"/>
    <property type="project" value="UniProtKB-KW"/>
</dbReference>
<keyword evidence="5" id="KW-1185">Reference proteome</keyword>
<evidence type="ECO:0000259" key="3">
    <source>
        <dbReference type="PROSITE" id="PS50157"/>
    </source>
</evidence>
<dbReference type="AlphaFoldDB" id="A0A183TD48"/>
<dbReference type="Proteomes" id="UP000275846">
    <property type="component" value="Unassembled WGS sequence"/>
</dbReference>
<evidence type="ECO:0000313" key="4">
    <source>
        <dbReference type="EMBL" id="VDM00782.1"/>
    </source>
</evidence>
<evidence type="ECO:0000313" key="5">
    <source>
        <dbReference type="Proteomes" id="UP000275846"/>
    </source>
</evidence>
<dbReference type="InterPro" id="IPR036236">
    <property type="entry name" value="Znf_C2H2_sf"/>
</dbReference>
<accession>A0A183TD48</accession>
<dbReference type="SMART" id="SM00355">
    <property type="entry name" value="ZnF_C2H2"/>
    <property type="match status" value="3"/>
</dbReference>
<keyword evidence="1" id="KW-0862">Zinc</keyword>
<evidence type="ECO:0000256" key="1">
    <source>
        <dbReference type="PROSITE-ProRule" id="PRU00042"/>
    </source>
</evidence>
<dbReference type="Gene3D" id="3.30.160.60">
    <property type="entry name" value="Classic Zinc Finger"/>
    <property type="match status" value="1"/>
</dbReference>
<feature type="region of interest" description="Disordered" evidence="2">
    <location>
        <begin position="208"/>
        <end position="232"/>
    </location>
</feature>
<dbReference type="InterPro" id="IPR013087">
    <property type="entry name" value="Znf_C2H2_type"/>
</dbReference>
<dbReference type="WBParaSite" id="SSLN_0001493801-mRNA-1">
    <property type="protein sequence ID" value="SSLN_0001493801-mRNA-1"/>
    <property type="gene ID" value="SSLN_0001493801"/>
</dbReference>
<dbReference type="SUPFAM" id="SSF57667">
    <property type="entry name" value="beta-beta-alpha zinc fingers"/>
    <property type="match status" value="1"/>
</dbReference>
<evidence type="ECO:0000313" key="6">
    <source>
        <dbReference type="WBParaSite" id="SSLN_0001493801-mRNA-1"/>
    </source>
</evidence>
<evidence type="ECO:0000256" key="2">
    <source>
        <dbReference type="SAM" id="MobiDB-lite"/>
    </source>
</evidence>
<dbReference type="EMBL" id="UYSU01038927">
    <property type="protein sequence ID" value="VDM00782.1"/>
    <property type="molecule type" value="Genomic_DNA"/>
</dbReference>
<feature type="domain" description="C2H2-type" evidence="3">
    <location>
        <begin position="174"/>
        <end position="196"/>
    </location>
</feature>
<feature type="domain" description="C2H2-type" evidence="3">
    <location>
        <begin position="132"/>
        <end position="159"/>
    </location>
</feature>
<reference evidence="4 5" key="2">
    <citation type="submission" date="2018-11" db="EMBL/GenBank/DDBJ databases">
        <authorList>
            <consortium name="Pathogen Informatics"/>
        </authorList>
    </citation>
    <scope>NUCLEOTIDE SEQUENCE [LARGE SCALE GENOMIC DNA]</scope>
    <source>
        <strain evidence="4 5">NST_G2</strain>
    </source>
</reference>
<organism evidence="6">
    <name type="scientific">Schistocephalus solidus</name>
    <name type="common">Tapeworm</name>
    <dbReference type="NCBI Taxonomy" id="70667"/>
    <lineage>
        <taxon>Eukaryota</taxon>
        <taxon>Metazoa</taxon>
        <taxon>Spiralia</taxon>
        <taxon>Lophotrochozoa</taxon>
        <taxon>Platyhelminthes</taxon>
        <taxon>Cestoda</taxon>
        <taxon>Eucestoda</taxon>
        <taxon>Diphyllobothriidea</taxon>
        <taxon>Diphyllobothriidae</taxon>
        <taxon>Schistocephalus</taxon>
    </lineage>
</organism>
<proteinExistence type="predicted"/>
<feature type="region of interest" description="Disordered" evidence="2">
    <location>
        <begin position="260"/>
        <end position="292"/>
    </location>
</feature>
<gene>
    <name evidence="4" type="ORF">SSLN_LOCUS14396</name>
</gene>
<dbReference type="OrthoDB" id="6321282at2759"/>
<feature type="compositionally biased region" description="Low complexity" evidence="2">
    <location>
        <begin position="210"/>
        <end position="228"/>
    </location>
</feature>
<keyword evidence="1" id="KW-0863">Zinc-finger</keyword>
<keyword evidence="1" id="KW-0479">Metal-binding</keyword>
<sequence length="292" mass="32557">MHPQSRCWQLLDYVLVRRRDRKDVLVIKAIRDADGWTDHRLVISKVRLRLQPQRRPQEPTMMTIPTTDNTFNEAPMCTITDTILPPPTSVPITATKTTYPTRITSVATSNYMPPATSNTTTALISSDKDSVLICPDCNRTFTSHIGLVSQLRIHRTETGELVPGAPTHSRDRRLQCPHCSHAFTHHMDLIGHMHIHESGVHRDASISCAPINTSPIPPRSSTTSRATADSAQPDLSCPYCHRICTSRIGLAGHLRIHRTETGEPVPTHQHKHTAPDSTVRTAHAPSHTAWAY</sequence>
<dbReference type="PROSITE" id="PS00028">
    <property type="entry name" value="ZINC_FINGER_C2H2_1"/>
    <property type="match status" value="2"/>
</dbReference>
<reference evidence="6" key="1">
    <citation type="submission" date="2016-06" db="UniProtKB">
        <authorList>
            <consortium name="WormBaseParasite"/>
        </authorList>
    </citation>
    <scope>IDENTIFICATION</scope>
</reference>